<keyword evidence="1" id="KW-0040">ANK repeat</keyword>
<organism evidence="3 4">
    <name type="scientific">Prymnesium parvum</name>
    <name type="common">Toxic golden alga</name>
    <dbReference type="NCBI Taxonomy" id="97485"/>
    <lineage>
        <taxon>Eukaryota</taxon>
        <taxon>Haptista</taxon>
        <taxon>Haptophyta</taxon>
        <taxon>Prymnesiophyceae</taxon>
        <taxon>Prymnesiales</taxon>
        <taxon>Prymnesiaceae</taxon>
        <taxon>Prymnesium</taxon>
    </lineage>
</organism>
<feature type="repeat" description="ANK" evidence="1">
    <location>
        <begin position="300"/>
        <end position="334"/>
    </location>
</feature>
<proteinExistence type="predicted"/>
<dbReference type="InterPro" id="IPR036770">
    <property type="entry name" value="Ankyrin_rpt-contain_sf"/>
</dbReference>
<keyword evidence="4" id="KW-1185">Reference proteome</keyword>
<comment type="caution">
    <text evidence="3">The sequence shown here is derived from an EMBL/GenBank/DDBJ whole genome shotgun (WGS) entry which is preliminary data.</text>
</comment>
<evidence type="ECO:0000313" key="4">
    <source>
        <dbReference type="Proteomes" id="UP001515480"/>
    </source>
</evidence>
<protein>
    <submittedName>
        <fullName evidence="3">Uncharacterized protein</fullName>
    </submittedName>
</protein>
<feature type="region of interest" description="Disordered" evidence="2">
    <location>
        <begin position="78"/>
        <end position="110"/>
    </location>
</feature>
<dbReference type="InterPro" id="IPR051616">
    <property type="entry name" value="Cul2-RING_E3_ligase_SR"/>
</dbReference>
<feature type="compositionally biased region" description="Acidic residues" evidence="2">
    <location>
        <begin position="80"/>
        <end position="90"/>
    </location>
</feature>
<dbReference type="PANTHER" id="PTHR46224:SF64">
    <property type="entry name" value="IQ MOTIF AND ANKYRIN REPEAT DOMAIN-CONTAINING PROTEIN 1"/>
    <property type="match status" value="1"/>
</dbReference>
<evidence type="ECO:0000256" key="1">
    <source>
        <dbReference type="PROSITE-ProRule" id="PRU00023"/>
    </source>
</evidence>
<evidence type="ECO:0000313" key="3">
    <source>
        <dbReference type="EMBL" id="KAL1511032.1"/>
    </source>
</evidence>
<reference evidence="3 4" key="1">
    <citation type="journal article" date="2024" name="Science">
        <title>Giant polyketide synthase enzymes in the biosynthesis of giant marine polyether toxins.</title>
        <authorList>
            <person name="Fallon T.R."/>
            <person name="Shende V.V."/>
            <person name="Wierzbicki I.H."/>
            <person name="Pendleton A.L."/>
            <person name="Watervoot N.F."/>
            <person name="Auber R.P."/>
            <person name="Gonzalez D.J."/>
            <person name="Wisecaver J.H."/>
            <person name="Moore B.S."/>
        </authorList>
    </citation>
    <scope>NUCLEOTIDE SEQUENCE [LARGE SCALE GENOMIC DNA]</scope>
    <source>
        <strain evidence="3 4">12B1</strain>
    </source>
</reference>
<dbReference type="PROSITE" id="PS50088">
    <property type="entry name" value="ANK_REPEAT"/>
    <property type="match status" value="1"/>
</dbReference>
<feature type="region of interest" description="Disordered" evidence="2">
    <location>
        <begin position="359"/>
        <end position="399"/>
    </location>
</feature>
<dbReference type="Gene3D" id="1.25.40.20">
    <property type="entry name" value="Ankyrin repeat-containing domain"/>
    <property type="match status" value="2"/>
</dbReference>
<dbReference type="Proteomes" id="UP001515480">
    <property type="component" value="Unassembled WGS sequence"/>
</dbReference>
<dbReference type="EMBL" id="JBGBPQ010000014">
    <property type="protein sequence ID" value="KAL1511032.1"/>
    <property type="molecule type" value="Genomic_DNA"/>
</dbReference>
<accession>A0AB34J0Y7</accession>
<sequence>MLSLAANHARKRLRCDDVSDADAVQQLVLRVLSRHTAAVGAEASPSTPASRRQHSSATQQLLALLALAVGRTHIVSADEAAADSDEETDPLADATPARAHPPSSRATITHSGLDLPSHLAEAARSADGLPPAVKRLLEAGADANARDADANSPLFLAVFIPDTRAALVVVHELLRRGADPNSTRCGGTMLNHALSNKRAPIVQRLLREGAYPHPTKLAPKVRLDEFSRASGYYDEALLHMRKALWTAAKDNDMRAFGGLLQHGCPADQQLLFTLVRQRGSAQCVEALLRAHADANMTDNLGTHVLTIAVLQGDASLQVVRSLLAAGADPTLEEDGATILAIARRQCTAAPEILRRLEEHVAGKAHGSPVRKSPSKATRGPRKRSPSRSPALSVDGSLVK</sequence>
<dbReference type="InterPro" id="IPR002110">
    <property type="entry name" value="Ankyrin_rpt"/>
</dbReference>
<dbReference type="SMART" id="SM00248">
    <property type="entry name" value="ANK"/>
    <property type="match status" value="5"/>
</dbReference>
<name>A0AB34J0Y7_PRYPA</name>
<dbReference type="Pfam" id="PF12796">
    <property type="entry name" value="Ank_2"/>
    <property type="match status" value="2"/>
</dbReference>
<gene>
    <name evidence="3" type="ORF">AB1Y20_005857</name>
</gene>
<dbReference type="PANTHER" id="PTHR46224">
    <property type="entry name" value="ANKYRIN REPEAT FAMILY PROTEIN"/>
    <property type="match status" value="1"/>
</dbReference>
<evidence type="ECO:0000256" key="2">
    <source>
        <dbReference type="SAM" id="MobiDB-lite"/>
    </source>
</evidence>
<dbReference type="SUPFAM" id="SSF48403">
    <property type="entry name" value="Ankyrin repeat"/>
    <property type="match status" value="1"/>
</dbReference>
<dbReference type="AlphaFoldDB" id="A0AB34J0Y7"/>